<gene>
    <name evidence="1" type="ORF">METZ01_LOCUS500088</name>
</gene>
<accession>A0A383DSE4</accession>
<evidence type="ECO:0000313" key="1">
    <source>
        <dbReference type="EMBL" id="SVE47234.1"/>
    </source>
</evidence>
<name>A0A383DSE4_9ZZZZ</name>
<dbReference type="AlphaFoldDB" id="A0A383DSE4"/>
<protein>
    <recommendedName>
        <fullName evidence="2">TraB family protein</fullName>
    </recommendedName>
</protein>
<dbReference type="EMBL" id="UINC01219664">
    <property type="protein sequence ID" value="SVE47234.1"/>
    <property type="molecule type" value="Genomic_DNA"/>
</dbReference>
<feature type="non-terminal residue" evidence="1">
    <location>
        <position position="1"/>
    </location>
</feature>
<sequence>VVTENENIVRKVQLGESIITLLGTAHVSKESVALVEKKIMSGEYDCVAVELCPARYENLKNRLWW</sequence>
<dbReference type="Pfam" id="PF01963">
    <property type="entry name" value="TraB_PrgY_gumN"/>
    <property type="match status" value="1"/>
</dbReference>
<proteinExistence type="predicted"/>
<organism evidence="1">
    <name type="scientific">marine metagenome</name>
    <dbReference type="NCBI Taxonomy" id="408172"/>
    <lineage>
        <taxon>unclassified sequences</taxon>
        <taxon>metagenomes</taxon>
        <taxon>ecological metagenomes</taxon>
    </lineage>
</organism>
<evidence type="ECO:0008006" key="2">
    <source>
        <dbReference type="Google" id="ProtNLM"/>
    </source>
</evidence>
<reference evidence="1" key="1">
    <citation type="submission" date="2018-05" db="EMBL/GenBank/DDBJ databases">
        <authorList>
            <person name="Lanie J.A."/>
            <person name="Ng W.-L."/>
            <person name="Kazmierczak K.M."/>
            <person name="Andrzejewski T.M."/>
            <person name="Davidsen T.M."/>
            <person name="Wayne K.J."/>
            <person name="Tettelin H."/>
            <person name="Glass J.I."/>
            <person name="Rusch D."/>
            <person name="Podicherti R."/>
            <person name="Tsui H.-C.T."/>
            <person name="Winkler M.E."/>
        </authorList>
    </citation>
    <scope>NUCLEOTIDE SEQUENCE</scope>
</reference>
<dbReference type="InterPro" id="IPR002816">
    <property type="entry name" value="TraB/PrgY/GumN_fam"/>
</dbReference>
<feature type="non-terminal residue" evidence="1">
    <location>
        <position position="65"/>
    </location>
</feature>